<dbReference type="Proteomes" id="UP001596410">
    <property type="component" value="Unassembled WGS sequence"/>
</dbReference>
<evidence type="ECO:0000256" key="3">
    <source>
        <dbReference type="ARBA" id="ARBA00022692"/>
    </source>
</evidence>
<feature type="transmembrane region" description="Helical" evidence="6">
    <location>
        <begin position="52"/>
        <end position="74"/>
    </location>
</feature>
<evidence type="ECO:0000313" key="8">
    <source>
        <dbReference type="EMBL" id="MFC7063676.1"/>
    </source>
</evidence>
<name>A0ABW2ERV5_9BACI</name>
<evidence type="ECO:0000256" key="6">
    <source>
        <dbReference type="SAM" id="Phobius"/>
    </source>
</evidence>
<organism evidence="8 9">
    <name type="scientific">Halobacillus seohaensis</name>
    <dbReference type="NCBI Taxonomy" id="447421"/>
    <lineage>
        <taxon>Bacteria</taxon>
        <taxon>Bacillati</taxon>
        <taxon>Bacillota</taxon>
        <taxon>Bacilli</taxon>
        <taxon>Bacillales</taxon>
        <taxon>Bacillaceae</taxon>
        <taxon>Halobacillus</taxon>
    </lineage>
</organism>
<feature type="transmembrane region" description="Helical" evidence="6">
    <location>
        <begin position="241"/>
        <end position="264"/>
    </location>
</feature>
<comment type="subcellular location">
    <subcellularLocation>
        <location evidence="1">Cell membrane</location>
        <topology evidence="1">Multi-pass membrane protein</topology>
    </subcellularLocation>
</comment>
<feature type="transmembrane region" description="Helical" evidence="6">
    <location>
        <begin position="110"/>
        <end position="133"/>
    </location>
</feature>
<evidence type="ECO:0000256" key="5">
    <source>
        <dbReference type="ARBA" id="ARBA00023136"/>
    </source>
</evidence>
<feature type="transmembrane region" description="Helical" evidence="6">
    <location>
        <begin position="306"/>
        <end position="325"/>
    </location>
</feature>
<dbReference type="InterPro" id="IPR020846">
    <property type="entry name" value="MFS_dom"/>
</dbReference>
<dbReference type="SUPFAM" id="SSF103473">
    <property type="entry name" value="MFS general substrate transporter"/>
    <property type="match status" value="1"/>
</dbReference>
<feature type="transmembrane region" description="Helical" evidence="6">
    <location>
        <begin position="394"/>
        <end position="414"/>
    </location>
</feature>
<dbReference type="CDD" id="cd17355">
    <property type="entry name" value="MFS_YcxA_like"/>
    <property type="match status" value="1"/>
</dbReference>
<keyword evidence="5 6" id="KW-0472">Membrane</keyword>
<evidence type="ECO:0000256" key="4">
    <source>
        <dbReference type="ARBA" id="ARBA00022989"/>
    </source>
</evidence>
<gene>
    <name evidence="8" type="ORF">ACFQIC_17845</name>
</gene>
<dbReference type="RefSeq" id="WP_204711109.1">
    <property type="nucleotide sequence ID" value="NZ_JBHSZV010000051.1"/>
</dbReference>
<feature type="transmembrane region" description="Helical" evidence="6">
    <location>
        <begin position="12"/>
        <end position="32"/>
    </location>
</feature>
<keyword evidence="4 6" id="KW-1133">Transmembrane helix</keyword>
<comment type="caution">
    <text evidence="8">The sequence shown here is derived from an EMBL/GenBank/DDBJ whole genome shotgun (WGS) entry which is preliminary data.</text>
</comment>
<keyword evidence="3 6" id="KW-0812">Transmembrane</keyword>
<keyword evidence="9" id="KW-1185">Reference proteome</keyword>
<evidence type="ECO:0000313" key="9">
    <source>
        <dbReference type="Proteomes" id="UP001596410"/>
    </source>
</evidence>
<dbReference type="Gene3D" id="1.20.1250.20">
    <property type="entry name" value="MFS general substrate transporter like domains"/>
    <property type="match status" value="2"/>
</dbReference>
<proteinExistence type="predicted"/>
<feature type="transmembrane region" description="Helical" evidence="6">
    <location>
        <begin position="365"/>
        <end position="388"/>
    </location>
</feature>
<evidence type="ECO:0000259" key="7">
    <source>
        <dbReference type="PROSITE" id="PS50850"/>
    </source>
</evidence>
<feature type="transmembrane region" description="Helical" evidence="6">
    <location>
        <begin position="331"/>
        <end position="353"/>
    </location>
</feature>
<sequence>MSAKKAQAPIHTPFYYGWMIVFIAGLGVFFSGPGQTYSISIFIDFYIEDFGYTRSTVSGLYSTATLLAGLALFMMGRVVDRFGQRTMMVVVGTLLSLALFWNALMAGAFMMFVGFFLIRLLGQGSMTLIPNTLVPQWFIKKRGRALSVMVIGGFASSAAFPPLNAFLIESIGWRSTWGIYGGAILVIFVPLAYFLVRNQPKDIGEVPDGSPRKMGTGQEGSELIEVNEKSWTLKEAMKTRAFWFVLFCVSVPALVNTAVTFHLVSIMEGKGLGTGIAATVLALMAVIGFPVTFIVGYLVDRFRVHYILAITFLGHLITLLVLYFTNAWWMAISFGVVWGIVNGFERIVLNIVWPNYFGREHLGSIKGLAQTTMVIGSALGPLPFGIFYDWLGGYQQIILITLLFPLTASVLSLLSPQPRYEDYHVRNNASD</sequence>
<dbReference type="PANTHER" id="PTHR11360">
    <property type="entry name" value="MONOCARBOXYLATE TRANSPORTER"/>
    <property type="match status" value="1"/>
</dbReference>
<keyword evidence="2" id="KW-0813">Transport</keyword>
<feature type="transmembrane region" description="Helical" evidence="6">
    <location>
        <begin position="276"/>
        <end position="299"/>
    </location>
</feature>
<evidence type="ECO:0000256" key="2">
    <source>
        <dbReference type="ARBA" id="ARBA00022448"/>
    </source>
</evidence>
<feature type="transmembrane region" description="Helical" evidence="6">
    <location>
        <begin position="145"/>
        <end position="165"/>
    </location>
</feature>
<dbReference type="PANTHER" id="PTHR11360:SF308">
    <property type="entry name" value="BLL3089 PROTEIN"/>
    <property type="match status" value="1"/>
</dbReference>
<dbReference type="Pfam" id="PF07690">
    <property type="entry name" value="MFS_1"/>
    <property type="match status" value="1"/>
</dbReference>
<evidence type="ECO:0000256" key="1">
    <source>
        <dbReference type="ARBA" id="ARBA00004651"/>
    </source>
</evidence>
<protein>
    <submittedName>
        <fullName evidence="8">MFS transporter</fullName>
    </submittedName>
</protein>
<reference evidence="9" key="1">
    <citation type="journal article" date="2019" name="Int. J. Syst. Evol. Microbiol.">
        <title>The Global Catalogue of Microorganisms (GCM) 10K type strain sequencing project: providing services to taxonomists for standard genome sequencing and annotation.</title>
        <authorList>
            <consortium name="The Broad Institute Genomics Platform"/>
            <consortium name="The Broad Institute Genome Sequencing Center for Infectious Disease"/>
            <person name="Wu L."/>
            <person name="Ma J."/>
        </authorList>
    </citation>
    <scope>NUCLEOTIDE SEQUENCE [LARGE SCALE GENOMIC DNA]</scope>
    <source>
        <strain evidence="9">CGMCC 4.1621</strain>
    </source>
</reference>
<dbReference type="InterPro" id="IPR011701">
    <property type="entry name" value="MFS"/>
</dbReference>
<accession>A0ABW2ERV5</accession>
<feature type="domain" description="Major facilitator superfamily (MFS) profile" evidence="7">
    <location>
        <begin position="20"/>
        <end position="419"/>
    </location>
</feature>
<dbReference type="InterPro" id="IPR050327">
    <property type="entry name" value="Proton-linked_MCT"/>
</dbReference>
<dbReference type="PROSITE" id="PS50850">
    <property type="entry name" value="MFS"/>
    <property type="match status" value="1"/>
</dbReference>
<dbReference type="EMBL" id="JBHSZV010000051">
    <property type="protein sequence ID" value="MFC7063676.1"/>
    <property type="molecule type" value="Genomic_DNA"/>
</dbReference>
<dbReference type="InterPro" id="IPR036259">
    <property type="entry name" value="MFS_trans_sf"/>
</dbReference>
<feature type="transmembrane region" description="Helical" evidence="6">
    <location>
        <begin position="177"/>
        <end position="196"/>
    </location>
</feature>